<dbReference type="RefSeq" id="XP_070896241.1">
    <property type="nucleotide sequence ID" value="XM_071036605.1"/>
</dbReference>
<evidence type="ECO:0000313" key="2">
    <source>
        <dbReference type="EMBL" id="KAL2844658.1"/>
    </source>
</evidence>
<gene>
    <name evidence="2" type="ORF">BJX68DRAFT_147348</name>
</gene>
<keyword evidence="1" id="KW-0472">Membrane</keyword>
<reference evidence="2 3" key="1">
    <citation type="submission" date="2024-07" db="EMBL/GenBank/DDBJ databases">
        <title>Section-level genome sequencing and comparative genomics of Aspergillus sections Usti and Cavernicolus.</title>
        <authorList>
            <consortium name="Lawrence Berkeley National Laboratory"/>
            <person name="Nybo J.L."/>
            <person name="Vesth T.C."/>
            <person name="Theobald S."/>
            <person name="Frisvad J.C."/>
            <person name="Larsen T.O."/>
            <person name="Kjaerboelling I."/>
            <person name="Rothschild-Mancinelli K."/>
            <person name="Lyhne E.K."/>
            <person name="Kogle M.E."/>
            <person name="Barry K."/>
            <person name="Clum A."/>
            <person name="Na H."/>
            <person name="Ledsgaard L."/>
            <person name="Lin J."/>
            <person name="Lipzen A."/>
            <person name="Kuo A."/>
            <person name="Riley R."/>
            <person name="Mondo S."/>
            <person name="LaButti K."/>
            <person name="Haridas S."/>
            <person name="Pangalinan J."/>
            <person name="Salamov A.A."/>
            <person name="Simmons B.A."/>
            <person name="Magnuson J.K."/>
            <person name="Chen J."/>
            <person name="Drula E."/>
            <person name="Henrissat B."/>
            <person name="Wiebenga A."/>
            <person name="Lubbers R.J."/>
            <person name="Gomes A.C."/>
            <person name="Macurrencykelacurrency M.R."/>
            <person name="Stajich J."/>
            <person name="Grigoriev I.V."/>
            <person name="Mortensen U.H."/>
            <person name="De vries R.P."/>
            <person name="Baker S.E."/>
            <person name="Andersen M.R."/>
        </authorList>
    </citation>
    <scope>NUCLEOTIDE SEQUENCE [LARGE SCALE GENOMIC DNA]</scope>
    <source>
        <strain evidence="2 3">CBS 756.74</strain>
    </source>
</reference>
<accession>A0ABR4JX79</accession>
<proteinExistence type="predicted"/>
<dbReference type="GeneID" id="98151769"/>
<sequence>MICIYRKIAAFLVFLHFSLRYIIAMYLYKVIRNLKSTYLSAGKQVLQRSREDIQMKSSLILYLIFFLLHVCDTTAQYSQPLSDLYRTRYTHNPFFDVTLSGEGKTKSKGDKRL</sequence>
<keyword evidence="3" id="KW-1185">Reference proteome</keyword>
<evidence type="ECO:0000313" key="3">
    <source>
        <dbReference type="Proteomes" id="UP001610444"/>
    </source>
</evidence>
<organism evidence="2 3">
    <name type="scientific">Aspergillus pseudodeflectus</name>
    <dbReference type="NCBI Taxonomy" id="176178"/>
    <lineage>
        <taxon>Eukaryota</taxon>
        <taxon>Fungi</taxon>
        <taxon>Dikarya</taxon>
        <taxon>Ascomycota</taxon>
        <taxon>Pezizomycotina</taxon>
        <taxon>Eurotiomycetes</taxon>
        <taxon>Eurotiomycetidae</taxon>
        <taxon>Eurotiales</taxon>
        <taxon>Aspergillaceae</taxon>
        <taxon>Aspergillus</taxon>
        <taxon>Aspergillus subgen. Nidulantes</taxon>
    </lineage>
</organism>
<dbReference type="EMBL" id="JBFXLR010000040">
    <property type="protein sequence ID" value="KAL2844658.1"/>
    <property type="molecule type" value="Genomic_DNA"/>
</dbReference>
<name>A0ABR4JX79_9EURO</name>
<keyword evidence="1" id="KW-0812">Transmembrane</keyword>
<evidence type="ECO:0000256" key="1">
    <source>
        <dbReference type="SAM" id="Phobius"/>
    </source>
</evidence>
<keyword evidence="1" id="KW-1133">Transmembrane helix</keyword>
<feature type="transmembrane region" description="Helical" evidence="1">
    <location>
        <begin position="9"/>
        <end position="28"/>
    </location>
</feature>
<protein>
    <submittedName>
        <fullName evidence="2">Uncharacterized protein</fullName>
    </submittedName>
</protein>
<comment type="caution">
    <text evidence="2">The sequence shown here is derived from an EMBL/GenBank/DDBJ whole genome shotgun (WGS) entry which is preliminary data.</text>
</comment>
<dbReference type="Proteomes" id="UP001610444">
    <property type="component" value="Unassembled WGS sequence"/>
</dbReference>